<accession>A0ABM3FCQ5</accession>
<dbReference type="RefSeq" id="XP_046585804.1">
    <property type="nucleotide sequence ID" value="XM_046729848.1"/>
</dbReference>
<dbReference type="InterPro" id="IPR028002">
    <property type="entry name" value="Myb_DNA-bind_5"/>
</dbReference>
<evidence type="ECO:0000256" key="3">
    <source>
        <dbReference type="ARBA" id="ARBA00023015"/>
    </source>
</evidence>
<evidence type="ECO:0000259" key="6">
    <source>
        <dbReference type="Pfam" id="PF13873"/>
    </source>
</evidence>
<comment type="subunit">
    <text evidence="1">Self-associates forming complexes of several hundred monomers.</text>
</comment>
<dbReference type="PANTHER" id="PTHR21411:SF0">
    <property type="entry name" value="REGULATORY PROTEIN ZESTE"/>
    <property type="match status" value="1"/>
</dbReference>
<evidence type="ECO:0000313" key="8">
    <source>
        <dbReference type="RefSeq" id="XP_046585800.1"/>
    </source>
</evidence>
<dbReference type="Proteomes" id="UP000829291">
    <property type="component" value="Chromosome 5"/>
</dbReference>
<evidence type="ECO:0000313" key="9">
    <source>
        <dbReference type="RefSeq" id="XP_046585804.1"/>
    </source>
</evidence>
<evidence type="ECO:0000256" key="4">
    <source>
        <dbReference type="ARBA" id="ARBA00023163"/>
    </source>
</evidence>
<protein>
    <recommendedName>
        <fullName evidence="2">Regulatory protein zeste</fullName>
    </recommendedName>
</protein>
<dbReference type="RefSeq" id="XP_046596408.1">
    <property type="nucleotide sequence ID" value="XM_046740452.1"/>
</dbReference>
<keyword evidence="4" id="KW-0804">Transcription</keyword>
<feature type="domain" description="Myb/SANT-like DNA-binding" evidence="6">
    <location>
        <begin position="9"/>
        <end position="85"/>
    </location>
</feature>
<dbReference type="RefSeq" id="XP_046585800.1">
    <property type="nucleotide sequence ID" value="XM_046729844.1"/>
</dbReference>
<gene>
    <name evidence="8" type="primary">LOC124292623</name>
    <name evidence="9" type="synonym">LOC107227832</name>
    <name evidence="10" type="synonym">LOC107228077</name>
</gene>
<evidence type="ECO:0000313" key="7">
    <source>
        <dbReference type="Proteomes" id="UP000829291"/>
    </source>
</evidence>
<organism evidence="7 8">
    <name type="scientific">Neodiprion lecontei</name>
    <name type="common">Redheaded pine sawfly</name>
    <dbReference type="NCBI Taxonomy" id="441921"/>
    <lineage>
        <taxon>Eukaryota</taxon>
        <taxon>Metazoa</taxon>
        <taxon>Ecdysozoa</taxon>
        <taxon>Arthropoda</taxon>
        <taxon>Hexapoda</taxon>
        <taxon>Insecta</taxon>
        <taxon>Pterygota</taxon>
        <taxon>Neoptera</taxon>
        <taxon>Endopterygota</taxon>
        <taxon>Hymenoptera</taxon>
        <taxon>Tenthredinoidea</taxon>
        <taxon>Diprionidae</taxon>
        <taxon>Diprioninae</taxon>
        <taxon>Neodiprion</taxon>
    </lineage>
</organism>
<dbReference type="PANTHER" id="PTHR21411">
    <property type="entry name" value="APONTIC"/>
    <property type="match status" value="1"/>
</dbReference>
<reference evidence="8 9" key="1">
    <citation type="submission" date="2025-05" db="UniProtKB">
        <authorList>
            <consortium name="RefSeq"/>
        </authorList>
    </citation>
    <scope>IDENTIFICATION</scope>
    <source>
        <tissue evidence="8 9">Thorax and Abdomen</tissue>
    </source>
</reference>
<evidence type="ECO:0000313" key="10">
    <source>
        <dbReference type="RefSeq" id="XP_046596408.1"/>
    </source>
</evidence>
<comment type="function">
    <text evidence="5">Involved in transvection phenomena (= synapsis-dependent gene expression), where the synaptic pairing of chromosomes carrying genes with which zeste interacts influences the expression of these genes. Zeste binds to DNA and stimulates transcription from a nearby promoter.</text>
</comment>
<proteinExistence type="predicted"/>
<name>A0ABM3FCQ5_NEOLC</name>
<keyword evidence="3" id="KW-0805">Transcription regulation</keyword>
<evidence type="ECO:0000256" key="5">
    <source>
        <dbReference type="ARBA" id="ARBA00025466"/>
    </source>
</evidence>
<evidence type="ECO:0000256" key="1">
    <source>
        <dbReference type="ARBA" id="ARBA00011764"/>
    </source>
</evidence>
<dbReference type="Pfam" id="PF13873">
    <property type="entry name" value="Myb_DNA-bind_5"/>
    <property type="match status" value="1"/>
</dbReference>
<evidence type="ECO:0000256" key="2">
    <source>
        <dbReference type="ARBA" id="ARBA00016807"/>
    </source>
</evidence>
<dbReference type="GeneID" id="124292623"/>
<dbReference type="Proteomes" id="UP000829291">
    <property type="component" value="Chromosome 1"/>
</dbReference>
<keyword evidence="7" id="KW-1185">Reference proteome</keyword>
<sequence length="201" mass="22279">MAPKGKSGKHYTAVDKKIFLEILKKYKNIVEQKKSDAGSLREKESAWNEIAEKFNGVLQISETRTVPQLKKLWSNMKQSQRDALTQEKQARMATGGGPEIPEAQVDPDIAAIVPHLMTLAPTEFSSNIIPGEQAIAMGSVLENDDDSLFEFQDVEYLLDASIDRPPTEPIPSCSSGIPVQTCKKMRVKGTTFDLQSSKEQL</sequence>